<sequence>MKIVGAAHCLYTFNRLMHKDQITVHVGRERLNGTTYDVQKLNVYKLIVHPEFQIGKMSNDIAIIKLDRDITMTAYVQPVCIWSFDDGHREIVDKNGTLVGFGLNEHDQQSGMLQEATMTVVDVYTCLESDRRAYGPVLARNMYCAGGTPGVSACNGDSGGGMFFAVNNTWYLRGIVSFIPMRLVRMCDSSKYTVFTDVSKYRHWIASLTIMPWGLSDLEPCRSELIDEDTICNAENGFDHGFLVLGDLNGVMRVPLNGGRYIKDFHNSTPLVGIDRDCVGGRIYWTDYKTKQILSAKYDGTDQKPFISKDFRHPWSIAVDWISRRIYWADSYNIEVASLDNPDVRTVLINNAYYSYGLAVDVNRGKLYWMTNLEISMIEWSNLDGTERQVLIGRPQIERPYYIRVSIVTGELCCQNGESIVCIDPYTKQIRTIVSNITDVDAFTLTEELFYWTNGKTDQLESIDPYGVRQKPIKFTPMETYVFEMVAVTDKCPVFHSPCATNNGGCPMDTICLVNQHIPSGKNCTKIVKK</sequence>
<feature type="repeat" description="LDL-receptor class B" evidence="4">
    <location>
        <begin position="281"/>
        <end position="323"/>
    </location>
</feature>
<evidence type="ECO:0000256" key="1">
    <source>
        <dbReference type="ARBA" id="ARBA00022536"/>
    </source>
</evidence>
<dbReference type="STRING" id="74873.A0A084WDK6"/>
<keyword evidence="2" id="KW-0677">Repeat</keyword>
<dbReference type="OrthoDB" id="7958563at2759"/>
<dbReference type="Pfam" id="PF00058">
    <property type="entry name" value="Ldl_recept_b"/>
    <property type="match status" value="1"/>
</dbReference>
<dbReference type="InterPro" id="IPR001254">
    <property type="entry name" value="Trypsin_dom"/>
</dbReference>
<dbReference type="InterPro" id="IPR043504">
    <property type="entry name" value="Peptidase_S1_PA_chymotrypsin"/>
</dbReference>
<dbReference type="CDD" id="cd00190">
    <property type="entry name" value="Tryp_SPc"/>
    <property type="match status" value="1"/>
</dbReference>
<dbReference type="GO" id="GO:0060070">
    <property type="term" value="P:canonical Wnt signaling pathway"/>
    <property type="evidence" value="ECO:0007669"/>
    <property type="project" value="TreeGrafter"/>
</dbReference>
<evidence type="ECO:0000313" key="8">
    <source>
        <dbReference type="Proteomes" id="UP000030765"/>
    </source>
</evidence>
<evidence type="ECO:0000256" key="2">
    <source>
        <dbReference type="ARBA" id="ARBA00022737"/>
    </source>
</evidence>
<accession>A0A084WDK6</accession>
<dbReference type="VEuPathDB" id="VectorBase:ASIC016279"/>
<evidence type="ECO:0000313" key="7">
    <source>
        <dbReference type="EnsemblMetazoa" id="ASIC016279-PA"/>
    </source>
</evidence>
<dbReference type="GO" id="GO:0004252">
    <property type="term" value="F:serine-type endopeptidase activity"/>
    <property type="evidence" value="ECO:0007669"/>
    <property type="project" value="InterPro"/>
</dbReference>
<dbReference type="InterPro" id="IPR011042">
    <property type="entry name" value="6-blade_b-propeller_TolB-like"/>
</dbReference>
<dbReference type="GO" id="GO:0005886">
    <property type="term" value="C:plasma membrane"/>
    <property type="evidence" value="ECO:0007669"/>
    <property type="project" value="TreeGrafter"/>
</dbReference>
<evidence type="ECO:0000256" key="4">
    <source>
        <dbReference type="PROSITE-ProRule" id="PRU00461"/>
    </source>
</evidence>
<dbReference type="SUPFAM" id="SSF50494">
    <property type="entry name" value="Trypsin-like serine proteases"/>
    <property type="match status" value="1"/>
</dbReference>
<reference evidence="7" key="2">
    <citation type="submission" date="2020-05" db="UniProtKB">
        <authorList>
            <consortium name="EnsemblMetazoa"/>
        </authorList>
    </citation>
    <scope>IDENTIFICATION</scope>
</reference>
<dbReference type="AlphaFoldDB" id="A0A084WDK6"/>
<feature type="domain" description="Peptidase S1" evidence="5">
    <location>
        <begin position="1"/>
        <end position="210"/>
    </location>
</feature>
<dbReference type="GO" id="GO:0017147">
    <property type="term" value="F:Wnt-protein binding"/>
    <property type="evidence" value="ECO:0007669"/>
    <property type="project" value="TreeGrafter"/>
</dbReference>
<dbReference type="PROSITE" id="PS50240">
    <property type="entry name" value="TRYPSIN_DOM"/>
    <property type="match status" value="1"/>
</dbReference>
<dbReference type="SUPFAM" id="SSF63825">
    <property type="entry name" value="YWTD domain"/>
    <property type="match status" value="1"/>
</dbReference>
<protein>
    <submittedName>
        <fullName evidence="6">AGAP008193-PA-like protein</fullName>
    </submittedName>
</protein>
<dbReference type="Pfam" id="PF00089">
    <property type="entry name" value="Trypsin"/>
    <property type="match status" value="1"/>
</dbReference>
<evidence type="ECO:0000256" key="3">
    <source>
        <dbReference type="ARBA" id="ARBA00024195"/>
    </source>
</evidence>
<feature type="repeat" description="LDL-receptor class B" evidence="4">
    <location>
        <begin position="324"/>
        <end position="364"/>
    </location>
</feature>
<dbReference type="PANTHER" id="PTHR46513:SF13">
    <property type="entry name" value="EGF-LIKE DOMAIN-CONTAINING PROTEIN"/>
    <property type="match status" value="1"/>
</dbReference>
<dbReference type="EMBL" id="KE525339">
    <property type="protein sequence ID" value="KFB48300.1"/>
    <property type="molecule type" value="Genomic_DNA"/>
</dbReference>
<name>A0A084WDK6_ANOSI</name>
<comment type="similarity">
    <text evidence="3">Belongs to the peptidase S1 family. CLIP subfamily.</text>
</comment>
<reference evidence="6 8" key="1">
    <citation type="journal article" date="2014" name="BMC Genomics">
        <title>Genome sequence of Anopheles sinensis provides insight into genetics basis of mosquito competence for malaria parasites.</title>
        <authorList>
            <person name="Zhou D."/>
            <person name="Zhang D."/>
            <person name="Ding G."/>
            <person name="Shi L."/>
            <person name="Hou Q."/>
            <person name="Ye Y."/>
            <person name="Xu Y."/>
            <person name="Zhou H."/>
            <person name="Xiong C."/>
            <person name="Li S."/>
            <person name="Yu J."/>
            <person name="Hong S."/>
            <person name="Yu X."/>
            <person name="Zou P."/>
            <person name="Chen C."/>
            <person name="Chang X."/>
            <person name="Wang W."/>
            <person name="Lv Y."/>
            <person name="Sun Y."/>
            <person name="Ma L."/>
            <person name="Shen B."/>
            <person name="Zhu C."/>
        </authorList>
    </citation>
    <scope>NUCLEOTIDE SEQUENCE [LARGE SCALE GENOMIC DNA]</scope>
</reference>
<dbReference type="SMART" id="SM00135">
    <property type="entry name" value="LY"/>
    <property type="match status" value="4"/>
</dbReference>
<dbReference type="Proteomes" id="UP000030765">
    <property type="component" value="Unassembled WGS sequence"/>
</dbReference>
<evidence type="ECO:0000259" key="5">
    <source>
        <dbReference type="PROSITE" id="PS50240"/>
    </source>
</evidence>
<dbReference type="PROSITE" id="PS51120">
    <property type="entry name" value="LDLRB"/>
    <property type="match status" value="2"/>
</dbReference>
<keyword evidence="8" id="KW-1185">Reference proteome</keyword>
<dbReference type="PANTHER" id="PTHR46513">
    <property type="entry name" value="VITELLOGENIN RECEPTOR-LIKE PROTEIN-RELATED-RELATED"/>
    <property type="match status" value="1"/>
</dbReference>
<proteinExistence type="inferred from homology"/>
<dbReference type="InterPro" id="IPR009003">
    <property type="entry name" value="Peptidase_S1_PA"/>
</dbReference>
<dbReference type="EnsemblMetazoa" id="ASIC016279-RA">
    <property type="protein sequence ID" value="ASIC016279-PA"/>
    <property type="gene ID" value="ASIC016279"/>
</dbReference>
<organism evidence="6">
    <name type="scientific">Anopheles sinensis</name>
    <name type="common">Mosquito</name>
    <dbReference type="NCBI Taxonomy" id="74873"/>
    <lineage>
        <taxon>Eukaryota</taxon>
        <taxon>Metazoa</taxon>
        <taxon>Ecdysozoa</taxon>
        <taxon>Arthropoda</taxon>
        <taxon>Hexapoda</taxon>
        <taxon>Insecta</taxon>
        <taxon>Pterygota</taxon>
        <taxon>Neoptera</taxon>
        <taxon>Endopterygota</taxon>
        <taxon>Diptera</taxon>
        <taxon>Nematocera</taxon>
        <taxon>Culicoidea</taxon>
        <taxon>Culicidae</taxon>
        <taxon>Anophelinae</taxon>
        <taxon>Anopheles</taxon>
    </lineage>
</organism>
<gene>
    <name evidence="6" type="ORF">ZHAS_00016279</name>
</gene>
<dbReference type="InterPro" id="IPR050778">
    <property type="entry name" value="Cueball_EGF_LRP_Nidogen"/>
</dbReference>
<dbReference type="VEuPathDB" id="VectorBase:ASIS002858"/>
<dbReference type="SMART" id="SM00020">
    <property type="entry name" value="Tryp_SPc"/>
    <property type="match status" value="1"/>
</dbReference>
<evidence type="ECO:0000313" key="6">
    <source>
        <dbReference type="EMBL" id="KFB48300.1"/>
    </source>
</evidence>
<dbReference type="InterPro" id="IPR000033">
    <property type="entry name" value="LDLR_classB_rpt"/>
</dbReference>
<dbReference type="GO" id="GO:0042813">
    <property type="term" value="F:Wnt receptor activity"/>
    <property type="evidence" value="ECO:0007669"/>
    <property type="project" value="TreeGrafter"/>
</dbReference>
<keyword evidence="1" id="KW-0245">EGF-like domain</keyword>
<dbReference type="Gene3D" id="2.120.10.30">
    <property type="entry name" value="TolB, C-terminal domain"/>
    <property type="match status" value="1"/>
</dbReference>
<dbReference type="Gene3D" id="2.40.10.10">
    <property type="entry name" value="Trypsin-like serine proteases"/>
    <property type="match status" value="1"/>
</dbReference>
<dbReference type="EMBL" id="ATLV01023042">
    <property type="status" value="NOT_ANNOTATED_CDS"/>
    <property type="molecule type" value="Genomic_DNA"/>
</dbReference>
<dbReference type="GO" id="GO:0006508">
    <property type="term" value="P:proteolysis"/>
    <property type="evidence" value="ECO:0007669"/>
    <property type="project" value="InterPro"/>
</dbReference>